<dbReference type="PROSITE" id="PS50949">
    <property type="entry name" value="HTH_GNTR"/>
    <property type="match status" value="1"/>
</dbReference>
<dbReference type="Pfam" id="PF00392">
    <property type="entry name" value="GntR"/>
    <property type="match status" value="1"/>
</dbReference>
<feature type="domain" description="HTH gntR-type" evidence="5">
    <location>
        <begin position="32"/>
        <end position="100"/>
    </location>
</feature>
<dbReference type="InterPro" id="IPR011663">
    <property type="entry name" value="UTRA"/>
</dbReference>
<evidence type="ECO:0000313" key="7">
    <source>
        <dbReference type="Proteomes" id="UP000256661"/>
    </source>
</evidence>
<dbReference type="AlphaFoldDB" id="A0A3D9SS38"/>
<name>A0A3D9SS38_9ACTN</name>
<keyword evidence="1" id="KW-0805">Transcription regulation</keyword>
<organism evidence="6 7">
    <name type="scientific">Thermomonospora umbrina</name>
    <dbReference type="NCBI Taxonomy" id="111806"/>
    <lineage>
        <taxon>Bacteria</taxon>
        <taxon>Bacillati</taxon>
        <taxon>Actinomycetota</taxon>
        <taxon>Actinomycetes</taxon>
        <taxon>Streptosporangiales</taxon>
        <taxon>Thermomonosporaceae</taxon>
        <taxon>Thermomonospora</taxon>
    </lineage>
</organism>
<reference evidence="6 7" key="1">
    <citation type="submission" date="2018-08" db="EMBL/GenBank/DDBJ databases">
        <title>Sequencing the genomes of 1000 actinobacteria strains.</title>
        <authorList>
            <person name="Klenk H.-P."/>
        </authorList>
    </citation>
    <scope>NUCLEOTIDE SEQUENCE [LARGE SCALE GENOMIC DNA]</scope>
    <source>
        <strain evidence="6 7">DSM 43927</strain>
    </source>
</reference>
<protein>
    <submittedName>
        <fullName evidence="6">GntR family transcriptional regulator</fullName>
    </submittedName>
</protein>
<dbReference type="InterPro" id="IPR050679">
    <property type="entry name" value="Bact_HTH_transcr_reg"/>
</dbReference>
<evidence type="ECO:0000313" key="6">
    <source>
        <dbReference type="EMBL" id="REE98776.1"/>
    </source>
</evidence>
<proteinExistence type="predicted"/>
<dbReference type="GO" id="GO:0003677">
    <property type="term" value="F:DNA binding"/>
    <property type="evidence" value="ECO:0007669"/>
    <property type="project" value="UniProtKB-KW"/>
</dbReference>
<evidence type="ECO:0000256" key="4">
    <source>
        <dbReference type="SAM" id="MobiDB-lite"/>
    </source>
</evidence>
<dbReference type="InterPro" id="IPR036390">
    <property type="entry name" value="WH_DNA-bd_sf"/>
</dbReference>
<feature type="region of interest" description="Disordered" evidence="4">
    <location>
        <begin position="1"/>
        <end position="21"/>
    </location>
</feature>
<dbReference type="SMART" id="SM00866">
    <property type="entry name" value="UTRA"/>
    <property type="match status" value="1"/>
</dbReference>
<dbReference type="Gene3D" id="1.10.10.10">
    <property type="entry name" value="Winged helix-like DNA-binding domain superfamily/Winged helix DNA-binding domain"/>
    <property type="match status" value="1"/>
</dbReference>
<dbReference type="InterPro" id="IPR000524">
    <property type="entry name" value="Tscrpt_reg_HTH_GntR"/>
</dbReference>
<evidence type="ECO:0000256" key="1">
    <source>
        <dbReference type="ARBA" id="ARBA00023015"/>
    </source>
</evidence>
<dbReference type="EMBL" id="QTTT01000001">
    <property type="protein sequence ID" value="REE98776.1"/>
    <property type="molecule type" value="Genomic_DNA"/>
</dbReference>
<dbReference type="CDD" id="cd07377">
    <property type="entry name" value="WHTH_GntR"/>
    <property type="match status" value="1"/>
</dbReference>
<dbReference type="PANTHER" id="PTHR44846">
    <property type="entry name" value="MANNOSYL-D-GLYCERATE TRANSPORT/METABOLISM SYSTEM REPRESSOR MNGR-RELATED"/>
    <property type="match status" value="1"/>
</dbReference>
<sequence>MLPPWIDRGRSDKAAGRPLVAPPPHLVPYGPDPLHRQVAAYIKTLIETGVWPPGGRLKAELRLAEDFTVSRGTLKKALAILVSEGLITQVHGRGTFVSVPPAAPRDDLVHAIEAFTGDGEGAETVQLSTYHTTMPEEVAQALESAPGAPVVKITALRRDQDGPLGVIVRWARLDVGPPTQGMRHPADDGDREKAPGQRRLCAVAADEETAGLLDVPAGAPVQYLEEIAHEPLTGAAAELCQVWTRSDRVVYGFTLEPARHEPAGSATIVLGAAPERRPVTR</sequence>
<keyword evidence="2" id="KW-0238">DNA-binding</keyword>
<dbReference type="GO" id="GO:0045892">
    <property type="term" value="P:negative regulation of DNA-templated transcription"/>
    <property type="evidence" value="ECO:0007669"/>
    <property type="project" value="TreeGrafter"/>
</dbReference>
<dbReference type="SUPFAM" id="SSF64288">
    <property type="entry name" value="Chorismate lyase-like"/>
    <property type="match status" value="1"/>
</dbReference>
<dbReference type="PRINTS" id="PR00035">
    <property type="entry name" value="HTHGNTR"/>
</dbReference>
<gene>
    <name evidence="6" type="ORF">DFJ69_4272</name>
</gene>
<evidence type="ECO:0000256" key="3">
    <source>
        <dbReference type="ARBA" id="ARBA00023163"/>
    </source>
</evidence>
<evidence type="ECO:0000256" key="2">
    <source>
        <dbReference type="ARBA" id="ARBA00023125"/>
    </source>
</evidence>
<dbReference type="PANTHER" id="PTHR44846:SF1">
    <property type="entry name" value="MANNOSYL-D-GLYCERATE TRANSPORT_METABOLISM SYSTEM REPRESSOR MNGR-RELATED"/>
    <property type="match status" value="1"/>
</dbReference>
<dbReference type="SMART" id="SM00345">
    <property type="entry name" value="HTH_GNTR"/>
    <property type="match status" value="1"/>
</dbReference>
<comment type="caution">
    <text evidence="6">The sequence shown here is derived from an EMBL/GenBank/DDBJ whole genome shotgun (WGS) entry which is preliminary data.</text>
</comment>
<evidence type="ECO:0000259" key="5">
    <source>
        <dbReference type="PROSITE" id="PS50949"/>
    </source>
</evidence>
<keyword evidence="3" id="KW-0804">Transcription</keyword>
<dbReference type="InterPro" id="IPR028978">
    <property type="entry name" value="Chorismate_lyase_/UTRA_dom_sf"/>
</dbReference>
<keyword evidence="7" id="KW-1185">Reference proteome</keyword>
<dbReference type="InterPro" id="IPR036388">
    <property type="entry name" value="WH-like_DNA-bd_sf"/>
</dbReference>
<dbReference type="Gene3D" id="3.40.1410.10">
    <property type="entry name" value="Chorismate lyase-like"/>
    <property type="match status" value="1"/>
</dbReference>
<dbReference type="SUPFAM" id="SSF46785">
    <property type="entry name" value="Winged helix' DNA-binding domain"/>
    <property type="match status" value="1"/>
</dbReference>
<accession>A0A3D9SS38</accession>
<dbReference type="RefSeq" id="WP_116024187.1">
    <property type="nucleotide sequence ID" value="NZ_QTTT01000001.1"/>
</dbReference>
<dbReference type="Proteomes" id="UP000256661">
    <property type="component" value="Unassembled WGS sequence"/>
</dbReference>
<dbReference type="GO" id="GO:0003700">
    <property type="term" value="F:DNA-binding transcription factor activity"/>
    <property type="evidence" value="ECO:0007669"/>
    <property type="project" value="InterPro"/>
</dbReference>
<dbReference type="OrthoDB" id="3194402at2"/>